<proteinExistence type="predicted"/>
<sequence>MPFINRASQMAALAMGGRQLLKEMNLNEFWIPKFKFSFGFDVLKIMDDMGKSLSLNPRDLSEMIHNSGDAPIFISKMFQKAYIEMAKGKGWPMKVKHELHEHELELTQRSRYCTCDGCEEQGEVWFFCCKDCNFDLHPNCALEENKANKGDNKDGLEEGATTKGWPKKVKHELHEHELELIERRNYICDGCKEQGKLWFFYCKDCNFYLHRKCALE</sequence>
<gene>
    <name evidence="1" type="ORF">Vadar_001477</name>
</gene>
<dbReference type="Proteomes" id="UP000828048">
    <property type="component" value="Chromosome 3"/>
</dbReference>
<name>A0ACB7YSI4_9ERIC</name>
<keyword evidence="2" id="KW-1185">Reference proteome</keyword>
<reference evidence="1 2" key="1">
    <citation type="journal article" date="2021" name="Hortic Res">
        <title>High-quality reference genome and annotation aids understanding of berry development for evergreen blueberry (Vaccinium darrowii).</title>
        <authorList>
            <person name="Yu J."/>
            <person name="Hulse-Kemp A.M."/>
            <person name="Babiker E."/>
            <person name="Staton M."/>
        </authorList>
    </citation>
    <scope>NUCLEOTIDE SEQUENCE [LARGE SCALE GENOMIC DNA]</scope>
    <source>
        <strain evidence="2">cv. NJ 8807/NJ 8810</strain>
        <tissue evidence="1">Young leaf</tissue>
    </source>
</reference>
<accession>A0ACB7YSI4</accession>
<comment type="caution">
    <text evidence="1">The sequence shown here is derived from an EMBL/GenBank/DDBJ whole genome shotgun (WGS) entry which is preliminary data.</text>
</comment>
<dbReference type="EMBL" id="CM037153">
    <property type="protein sequence ID" value="KAH7856441.1"/>
    <property type="molecule type" value="Genomic_DNA"/>
</dbReference>
<evidence type="ECO:0000313" key="2">
    <source>
        <dbReference type="Proteomes" id="UP000828048"/>
    </source>
</evidence>
<organism evidence="1 2">
    <name type="scientific">Vaccinium darrowii</name>
    <dbReference type="NCBI Taxonomy" id="229202"/>
    <lineage>
        <taxon>Eukaryota</taxon>
        <taxon>Viridiplantae</taxon>
        <taxon>Streptophyta</taxon>
        <taxon>Embryophyta</taxon>
        <taxon>Tracheophyta</taxon>
        <taxon>Spermatophyta</taxon>
        <taxon>Magnoliopsida</taxon>
        <taxon>eudicotyledons</taxon>
        <taxon>Gunneridae</taxon>
        <taxon>Pentapetalae</taxon>
        <taxon>asterids</taxon>
        <taxon>Ericales</taxon>
        <taxon>Ericaceae</taxon>
        <taxon>Vaccinioideae</taxon>
        <taxon>Vaccinieae</taxon>
        <taxon>Vaccinium</taxon>
    </lineage>
</organism>
<protein>
    <submittedName>
        <fullName evidence="1">Uncharacterized protein</fullName>
    </submittedName>
</protein>
<evidence type="ECO:0000313" key="1">
    <source>
        <dbReference type="EMBL" id="KAH7856441.1"/>
    </source>
</evidence>